<proteinExistence type="predicted"/>
<reference evidence="2" key="1">
    <citation type="submission" date="2020-03" db="EMBL/GenBank/DDBJ databases">
        <authorList>
            <person name="Weist P."/>
        </authorList>
    </citation>
    <scope>NUCLEOTIDE SEQUENCE</scope>
</reference>
<feature type="region of interest" description="Disordered" evidence="1">
    <location>
        <begin position="51"/>
        <end position="76"/>
    </location>
</feature>
<gene>
    <name evidence="2" type="ORF">PLEPLA_LOCUS41840</name>
</gene>
<evidence type="ECO:0000313" key="3">
    <source>
        <dbReference type="Proteomes" id="UP001153269"/>
    </source>
</evidence>
<evidence type="ECO:0000256" key="1">
    <source>
        <dbReference type="SAM" id="MobiDB-lite"/>
    </source>
</evidence>
<dbReference type="EMBL" id="CADEAL010004198">
    <property type="protein sequence ID" value="CAB1454078.1"/>
    <property type="molecule type" value="Genomic_DNA"/>
</dbReference>
<accession>A0A9N7Z3B0</accession>
<dbReference type="AlphaFoldDB" id="A0A9N7Z3B0"/>
<evidence type="ECO:0000313" key="2">
    <source>
        <dbReference type="EMBL" id="CAB1454078.1"/>
    </source>
</evidence>
<feature type="region of interest" description="Disordered" evidence="1">
    <location>
        <begin position="109"/>
        <end position="128"/>
    </location>
</feature>
<dbReference type="Proteomes" id="UP001153269">
    <property type="component" value="Unassembled WGS sequence"/>
</dbReference>
<comment type="caution">
    <text evidence="2">The sequence shown here is derived from an EMBL/GenBank/DDBJ whole genome shotgun (WGS) entry which is preliminary data.</text>
</comment>
<keyword evidence="3" id="KW-1185">Reference proteome</keyword>
<protein>
    <submittedName>
        <fullName evidence="2">Uncharacterized protein</fullName>
    </submittedName>
</protein>
<name>A0A9N7Z3B0_PLEPL</name>
<sequence>MCYFTLSFQIHSAVVDGELQSAEQKASVTQSTRENELLKVELSLVTADIQGKSAPGTAGWKPSHPTLTPDEDTTPRDVSRFHVKGEGLTAQRGAKSLNVCAAPVKPGTGIKPPATTATSDPVPAAPRGSQAAPAKVALVGGTQYFFPNSLSICSLFSAGEGTKTKSTHLAGLVWLPMDLELGVTSTTAGTCITLTHLAPSHHPHPASLRAPRPAL</sequence>
<organism evidence="2 3">
    <name type="scientific">Pleuronectes platessa</name>
    <name type="common">European plaice</name>
    <dbReference type="NCBI Taxonomy" id="8262"/>
    <lineage>
        <taxon>Eukaryota</taxon>
        <taxon>Metazoa</taxon>
        <taxon>Chordata</taxon>
        <taxon>Craniata</taxon>
        <taxon>Vertebrata</taxon>
        <taxon>Euteleostomi</taxon>
        <taxon>Actinopterygii</taxon>
        <taxon>Neopterygii</taxon>
        <taxon>Teleostei</taxon>
        <taxon>Neoteleostei</taxon>
        <taxon>Acanthomorphata</taxon>
        <taxon>Carangaria</taxon>
        <taxon>Pleuronectiformes</taxon>
        <taxon>Pleuronectoidei</taxon>
        <taxon>Pleuronectidae</taxon>
        <taxon>Pleuronectes</taxon>
    </lineage>
</organism>